<dbReference type="EMBL" id="CDMY01000828">
    <property type="protein sequence ID" value="CEM34598.1"/>
    <property type="molecule type" value="Genomic_DNA"/>
</dbReference>
<proteinExistence type="predicted"/>
<feature type="compositionally biased region" description="Pro residues" evidence="1">
    <location>
        <begin position="788"/>
        <end position="800"/>
    </location>
</feature>
<feature type="region of interest" description="Disordered" evidence="1">
    <location>
        <begin position="1109"/>
        <end position="1171"/>
    </location>
</feature>
<dbReference type="InParanoid" id="A0A0G4GUS8"/>
<sequence length="1800" mass="192733">MEDLPGTPAGEDAGALSRPSPRPAHGREDPQADKEASECAPPPFQRSSLLAQTDPSRPRIPPLLAASLNSDRTRPSTSATARDRTGKFRWGGMVSSPGGDMAGQASPGGEASGQLLWEMTMELAELSAARVMDIVAFHFLAYHIVKETESRAVINLSPKGSSGALAPPEGEGPPTARSGASDFYTPPESPKKALMAMCQEYRNEEDPRSLLRHMRHCPYIASYWQALRQRVEEDHPVGQAIRLALAGPEVLRVSSAWENSDLFITVLDTLERPYRLVSDGDTAEGPPTAVASSSGHLGDTLTSAPRDQGPSLTMAGDSLGKSKEDSHYGGPSLPFDGTQRSSLQKSRLGGSAKLEDQSCPETGSLHFSQDKSLAPHEDLLGLGDGRGESRQSHDLPPQQSPLSNTSLPPPGRSREETDLLGQSERESLRQSGPSTARRSAGQSQEDTLHYSERAAYDDILIDRSLIDDVQIEEVLVEEESPRDEGQEGPPGGILVVDLAHQDTLEAQNKSFEMSLSQGRQSGLVSIGGSQEASLRLSRQTPTRRSQEGSLGRSRDDDGTEVRGSLHESLASEGGNGKERLGDSRTSAHSHGGRSREEPGPAPVDLLGQSQQSSGHRRSLGQSQQDVLHESERTASVRSKQSSPLGASHEDPIASPDAQDDSAQSGREDLGGEEQEAEDEPLVDTEDTALLPDAGQEVEISHEEEEKQQTGLPLRKDEEAGGHGAFQQDPMNEEEENNELGGDDIHGEDENADDEGEAVPQQVIHDAYKEEEPEPPRATPSFMDFMTNEPPPPLQPLPPFRPSYESQQSSDEEFTTGGFIDAHDRAKMMKGIKNQVRQQLFDLLDTDAAPSFPLAQSAAPTPFHLAGDRRNVSTAARPVKSMSSPGAMTFLPASGGTEGDALRVPKPPRRTCTYPSKAALADEELRGQAIAGKTGGKLSLSGEVIDLNQSGAARTLEQSLATPENEATPFWRASVLGRTHAGLDDLPIHLTLTTNVGKSLDEHLAPQRKSLPSVTQITANTGRSKAKSLPRILVKTVPFGVGGRPAGVSAEDRRRSSEGTHDDDTSDDEGFITGPKLDEIEERERERLVAGSGQRVSISKAVPFHAALSVTSAPRSSVEEPEPQTMAQSDKQPGDTQPTAQPIHLTKGVERPDTEPEEEQTAPQPRQEIPRVSELMAYRSPLLQSMPSPAPPAPSRIATQTDMRLSQMARQALRNQPVPPLPSPTHPLRRGHEASVLHMYKPHATSGGHEANGPRSTQMSVAAKKAASAGPMVLSAALAVKPEALPRGQTVAVGAHGRPPIPHPPLNRHPFVPYSRSPGFPGKYASHRLTKPPPAMAPPQQDTSSVHIFLSPPASSRPNAIEIGPLVPPPSPVSPPMDRWALPIAYSPSGRPLPGALLPLATVPTSSFARDRSVSQLHGNVSLKEREMVTSDAMVSPRQGSSWFGCNKGDRQGPCAHCSPVRAPPTIPGPAFVRSKSTPALIPLLPIHQGASLSHRSPSSPALHRQPLMRSGIPLPPLLPPYMRHPSSLPHSPMLQVQRPFFPFHGLPMSPASLASPGPYERAALGSFLSPTLQPPALFSASQSLLLPKARQPSNGVVSALSIYGNGQKSPASPERVETRTSHMLSKPPIPRLSVPPLPLPAVRNLSASPMGVGTIKEETTEEPDTSRKEQEKGCGPFVSRLFRGNRGDRDKHKEGLPSNPFKCQWRCSNEDGNEAATAAAATGGPGKKAPNVSFLSPAPGAAPRVVPFQPDPIPPSNPEASNTLPSHLSSPVSRLTGPNPLPTTPKMIQPRRMSIEGQRK</sequence>
<feature type="region of interest" description="Disordered" evidence="1">
    <location>
        <begin position="1716"/>
        <end position="1800"/>
    </location>
</feature>
<accession>A0A0G4GUS8</accession>
<feature type="compositionally biased region" description="Acidic residues" evidence="1">
    <location>
        <begin position="730"/>
        <end position="741"/>
    </location>
</feature>
<evidence type="ECO:0000313" key="2">
    <source>
        <dbReference type="EMBL" id="CEM34598.1"/>
    </source>
</evidence>
<feature type="compositionally biased region" description="Polar residues" evidence="1">
    <location>
        <begin position="290"/>
        <end position="305"/>
    </location>
</feature>
<reference evidence="2 3" key="1">
    <citation type="submission" date="2014-11" db="EMBL/GenBank/DDBJ databases">
        <authorList>
            <person name="Zhu J."/>
            <person name="Qi W."/>
            <person name="Song R."/>
        </authorList>
    </citation>
    <scope>NUCLEOTIDE SEQUENCE [LARGE SCALE GENOMIC DNA]</scope>
</reference>
<feature type="region of interest" description="Disordered" evidence="1">
    <location>
        <begin position="278"/>
        <end position="452"/>
    </location>
</feature>
<feature type="compositionally biased region" description="Acidic residues" evidence="1">
    <location>
        <begin position="670"/>
        <end position="686"/>
    </location>
</feature>
<feature type="compositionally biased region" description="Low complexity" evidence="1">
    <location>
        <begin position="605"/>
        <end position="624"/>
    </location>
</feature>
<feature type="compositionally biased region" description="Basic and acidic residues" evidence="1">
    <location>
        <begin position="373"/>
        <end position="393"/>
    </location>
</feature>
<gene>
    <name evidence="2" type="ORF">Vbra_22398</name>
</gene>
<feature type="compositionally biased region" description="Basic and acidic residues" evidence="1">
    <location>
        <begin position="698"/>
        <end position="720"/>
    </location>
</feature>
<feature type="region of interest" description="Disordered" evidence="1">
    <location>
        <begin position="475"/>
        <end position="494"/>
    </location>
</feature>
<keyword evidence="3" id="KW-1185">Reference proteome</keyword>
<feature type="region of interest" description="Disordered" evidence="1">
    <location>
        <begin position="160"/>
        <end position="186"/>
    </location>
</feature>
<feature type="region of interest" description="Disordered" evidence="1">
    <location>
        <begin position="1039"/>
        <end position="1093"/>
    </location>
</feature>
<feature type="compositionally biased region" description="Low complexity" evidence="1">
    <location>
        <begin position="1716"/>
        <end position="1730"/>
    </location>
</feature>
<organism evidence="2 3">
    <name type="scientific">Vitrella brassicaformis (strain CCMP3155)</name>
    <dbReference type="NCBI Taxonomy" id="1169540"/>
    <lineage>
        <taxon>Eukaryota</taxon>
        <taxon>Sar</taxon>
        <taxon>Alveolata</taxon>
        <taxon>Colpodellida</taxon>
        <taxon>Vitrellaceae</taxon>
        <taxon>Vitrella</taxon>
    </lineage>
</organism>
<protein>
    <submittedName>
        <fullName evidence="2">Uncharacterized protein</fullName>
    </submittedName>
</protein>
<feature type="compositionally biased region" description="Polar residues" evidence="1">
    <location>
        <begin position="507"/>
        <end position="543"/>
    </location>
</feature>
<feature type="region of interest" description="Disordered" evidence="1">
    <location>
        <begin position="507"/>
        <end position="810"/>
    </location>
</feature>
<feature type="compositionally biased region" description="Basic and acidic residues" evidence="1">
    <location>
        <begin position="412"/>
        <end position="428"/>
    </location>
</feature>
<feature type="compositionally biased region" description="Basic and acidic residues" evidence="1">
    <location>
        <begin position="1075"/>
        <end position="1087"/>
    </location>
</feature>
<feature type="compositionally biased region" description="Polar residues" evidence="1">
    <location>
        <begin position="1758"/>
        <end position="1773"/>
    </location>
</feature>
<dbReference type="VEuPathDB" id="CryptoDB:Vbra_22398"/>
<feature type="compositionally biased region" description="Polar residues" evidence="1">
    <location>
        <begin position="429"/>
        <end position="445"/>
    </location>
</feature>
<feature type="compositionally biased region" description="Basic and acidic residues" evidence="1">
    <location>
        <begin position="552"/>
        <end position="565"/>
    </location>
</feature>
<evidence type="ECO:0000256" key="1">
    <source>
        <dbReference type="SAM" id="MobiDB-lite"/>
    </source>
</evidence>
<feature type="compositionally biased region" description="Polar residues" evidence="1">
    <location>
        <begin position="359"/>
        <end position="371"/>
    </location>
</feature>
<feature type="compositionally biased region" description="Polar residues" evidence="1">
    <location>
        <begin position="45"/>
        <end position="55"/>
    </location>
</feature>
<feature type="compositionally biased region" description="Basic and acidic residues" evidence="1">
    <location>
        <begin position="25"/>
        <end position="37"/>
    </location>
</feature>
<feature type="compositionally biased region" description="Basic and acidic residues" evidence="1">
    <location>
        <begin position="1049"/>
        <end position="1062"/>
    </location>
</feature>
<feature type="region of interest" description="Disordered" evidence="1">
    <location>
        <begin position="1656"/>
        <end position="1703"/>
    </location>
</feature>
<feature type="compositionally biased region" description="Basic and acidic residues" evidence="1">
    <location>
        <begin position="1685"/>
        <end position="1695"/>
    </location>
</feature>
<name>A0A0G4GUS8_VITBC</name>
<feature type="compositionally biased region" description="Polar residues" evidence="1">
    <location>
        <begin position="1124"/>
        <end position="1139"/>
    </location>
</feature>
<feature type="region of interest" description="Disordered" evidence="1">
    <location>
        <begin position="1"/>
        <end position="90"/>
    </location>
</feature>
<evidence type="ECO:0000313" key="3">
    <source>
        <dbReference type="Proteomes" id="UP000041254"/>
    </source>
</evidence>
<dbReference type="Proteomes" id="UP000041254">
    <property type="component" value="Unassembled WGS sequence"/>
</dbReference>
<feature type="region of interest" description="Disordered" evidence="1">
    <location>
        <begin position="875"/>
        <end position="900"/>
    </location>
</feature>
<dbReference type="OMA" id="ETRTSHM"/>
<feature type="compositionally biased region" description="Polar residues" evidence="1">
    <location>
        <begin position="67"/>
        <end position="80"/>
    </location>
</feature>
<feature type="compositionally biased region" description="Polar residues" evidence="1">
    <location>
        <begin position="635"/>
        <end position="644"/>
    </location>
</feature>